<sequence>MGNTSTKPAKTHPTSLPPKKNGLFSRWENRFQDSNKIDQISGQNNGTSESLQEARKRREQKQAERNGLLVEGGSHLGEAGVGLGQLLSTPASTDPSGGGHSAGASACGGGSSGGGGGGGGGHSSSGGGSGCGGGGGGGGGGGC</sequence>
<feature type="compositionally biased region" description="Polar residues" evidence="1">
    <location>
        <begin position="86"/>
        <end position="95"/>
    </location>
</feature>
<dbReference type="AlphaFoldDB" id="A0A1B9IHD1"/>
<gene>
    <name evidence="2" type="ORF">L486_07549</name>
</gene>
<feature type="compositionally biased region" description="Basic and acidic residues" evidence="1">
    <location>
        <begin position="27"/>
        <end position="36"/>
    </location>
</feature>
<feature type="compositionally biased region" description="Polar residues" evidence="1">
    <location>
        <begin position="37"/>
        <end position="51"/>
    </location>
</feature>
<dbReference type="Proteomes" id="UP000092583">
    <property type="component" value="Unassembled WGS sequence"/>
</dbReference>
<dbReference type="OrthoDB" id="10550236at2759"/>
<feature type="compositionally biased region" description="Basic and acidic residues" evidence="1">
    <location>
        <begin position="52"/>
        <end position="64"/>
    </location>
</feature>
<evidence type="ECO:0000256" key="1">
    <source>
        <dbReference type="SAM" id="MobiDB-lite"/>
    </source>
</evidence>
<evidence type="ECO:0000313" key="3">
    <source>
        <dbReference type="Proteomes" id="UP000092583"/>
    </source>
</evidence>
<feature type="compositionally biased region" description="Polar residues" evidence="1">
    <location>
        <begin position="1"/>
        <end position="14"/>
    </location>
</feature>
<keyword evidence="3" id="KW-1185">Reference proteome</keyword>
<reference evidence="3" key="2">
    <citation type="submission" date="2013-12" db="EMBL/GenBank/DDBJ databases">
        <title>Evolution of pathogenesis and genome organization in the Tremellales.</title>
        <authorList>
            <person name="Cuomo C."/>
            <person name="Litvintseva A."/>
            <person name="Heitman J."/>
            <person name="Chen Y."/>
            <person name="Sun S."/>
            <person name="Springer D."/>
            <person name="Dromer F."/>
            <person name="Young S."/>
            <person name="Zeng Q."/>
            <person name="Chapman S."/>
            <person name="Gujja S."/>
            <person name="Saif S."/>
            <person name="Birren B."/>
        </authorList>
    </citation>
    <scope>NUCLEOTIDE SEQUENCE [LARGE SCALE GENOMIC DNA]</scope>
    <source>
        <strain evidence="3">CBS 10435</strain>
    </source>
</reference>
<proteinExistence type="predicted"/>
<reference evidence="2 3" key="1">
    <citation type="submission" date="2013-07" db="EMBL/GenBank/DDBJ databases">
        <title>The Genome Sequence of Kwoniella mangroviensis CBS10435.</title>
        <authorList>
            <consortium name="The Broad Institute Genome Sequencing Platform"/>
            <person name="Cuomo C."/>
            <person name="Litvintseva A."/>
            <person name="Chen Y."/>
            <person name="Heitman J."/>
            <person name="Sun S."/>
            <person name="Springer D."/>
            <person name="Dromer F."/>
            <person name="Young S.K."/>
            <person name="Zeng Q."/>
            <person name="Gargeya S."/>
            <person name="Fitzgerald M."/>
            <person name="Abouelleil A."/>
            <person name="Alvarado L."/>
            <person name="Berlin A.M."/>
            <person name="Chapman S.B."/>
            <person name="Dewar J."/>
            <person name="Goldberg J."/>
            <person name="Griggs A."/>
            <person name="Gujja S."/>
            <person name="Hansen M."/>
            <person name="Howarth C."/>
            <person name="Imamovic A."/>
            <person name="Larimer J."/>
            <person name="McCowan C."/>
            <person name="Murphy C."/>
            <person name="Pearson M."/>
            <person name="Priest M."/>
            <person name="Roberts A."/>
            <person name="Saif S."/>
            <person name="Shea T."/>
            <person name="Sykes S."/>
            <person name="Wortman J."/>
            <person name="Nusbaum C."/>
            <person name="Birren B."/>
        </authorList>
    </citation>
    <scope>NUCLEOTIDE SEQUENCE [LARGE SCALE GENOMIC DNA]</scope>
    <source>
        <strain evidence="2 3">CBS 10435</strain>
    </source>
</reference>
<protein>
    <submittedName>
        <fullName evidence="2">Uncharacterized protein</fullName>
    </submittedName>
</protein>
<organism evidence="2 3">
    <name type="scientific">Kwoniella mangroviensis CBS 10435</name>
    <dbReference type="NCBI Taxonomy" id="1331196"/>
    <lineage>
        <taxon>Eukaryota</taxon>
        <taxon>Fungi</taxon>
        <taxon>Dikarya</taxon>
        <taxon>Basidiomycota</taxon>
        <taxon>Agaricomycotina</taxon>
        <taxon>Tremellomycetes</taxon>
        <taxon>Tremellales</taxon>
        <taxon>Cryptococcaceae</taxon>
        <taxon>Kwoniella</taxon>
    </lineage>
</organism>
<feature type="compositionally biased region" description="Gly residues" evidence="1">
    <location>
        <begin position="96"/>
        <end position="143"/>
    </location>
</feature>
<evidence type="ECO:0000313" key="2">
    <source>
        <dbReference type="EMBL" id="OCF54893.1"/>
    </source>
</evidence>
<feature type="region of interest" description="Disordered" evidence="1">
    <location>
        <begin position="1"/>
        <end position="143"/>
    </location>
</feature>
<accession>A0A1B9IHD1</accession>
<dbReference type="EMBL" id="KI669468">
    <property type="protein sequence ID" value="OCF54893.1"/>
    <property type="molecule type" value="Genomic_DNA"/>
</dbReference>
<name>A0A1B9IHD1_9TREE</name>